<dbReference type="SUPFAM" id="SSF55961">
    <property type="entry name" value="Bet v1-like"/>
    <property type="match status" value="1"/>
</dbReference>
<dbReference type="RefSeq" id="WP_134369927.1">
    <property type="nucleotide sequence ID" value="NZ_SOGN01000039.1"/>
</dbReference>
<dbReference type="AlphaFoldDB" id="A0A4R8XNY5"/>
<dbReference type="Proteomes" id="UP000298433">
    <property type="component" value="Unassembled WGS sequence"/>
</dbReference>
<protein>
    <recommendedName>
        <fullName evidence="3">SRPBCC family protein</fullName>
    </recommendedName>
</protein>
<dbReference type="Gene3D" id="3.30.530.20">
    <property type="match status" value="1"/>
</dbReference>
<gene>
    <name evidence="1" type="ORF">E3T23_08355</name>
</gene>
<dbReference type="InterPro" id="IPR023393">
    <property type="entry name" value="START-like_dom_sf"/>
</dbReference>
<evidence type="ECO:0000313" key="1">
    <source>
        <dbReference type="EMBL" id="TFC80711.1"/>
    </source>
</evidence>
<comment type="caution">
    <text evidence="1">The sequence shown here is derived from an EMBL/GenBank/DDBJ whole genome shotgun (WGS) entry which is preliminary data.</text>
</comment>
<accession>A0A4R8XNY5</accession>
<evidence type="ECO:0000313" key="2">
    <source>
        <dbReference type="Proteomes" id="UP000298433"/>
    </source>
</evidence>
<name>A0A4R8XNY5_9MICO</name>
<dbReference type="OrthoDB" id="8117292at2"/>
<sequence>MTFKPTGRLAYREDGLYLMLDRLFTASKEDVWASVSRSAGLHGWIGTYTGAPETGAVRFKLDEPDAEWEYVSIVRCIPPKRFTADIGEGDEGRHVILHLVEGAGMTTLTFGQRLHSAAEAASVGPFWDYFLDRLVAARAGRPLPDRAHYKPHVEYYSELIPPKKATEPTT</sequence>
<organism evidence="1 2">
    <name type="scientific">Cryobacterium cheniae</name>
    <dbReference type="NCBI Taxonomy" id="1259262"/>
    <lineage>
        <taxon>Bacteria</taxon>
        <taxon>Bacillati</taxon>
        <taxon>Actinomycetota</taxon>
        <taxon>Actinomycetes</taxon>
        <taxon>Micrococcales</taxon>
        <taxon>Microbacteriaceae</taxon>
        <taxon>Cryobacterium</taxon>
    </lineage>
</organism>
<keyword evidence="2" id="KW-1185">Reference proteome</keyword>
<reference evidence="1 2" key="1">
    <citation type="submission" date="2019-03" db="EMBL/GenBank/DDBJ databases">
        <title>Genomics of glacier-inhabiting Cryobacterium strains.</title>
        <authorList>
            <person name="Liu Q."/>
            <person name="Xin Y.-H."/>
        </authorList>
    </citation>
    <scope>NUCLEOTIDE SEQUENCE [LARGE SCALE GENOMIC DNA]</scope>
    <source>
        <strain evidence="1 2">TMT2-48-2</strain>
    </source>
</reference>
<proteinExistence type="predicted"/>
<evidence type="ECO:0008006" key="3">
    <source>
        <dbReference type="Google" id="ProtNLM"/>
    </source>
</evidence>
<dbReference type="EMBL" id="SOGN01000039">
    <property type="protein sequence ID" value="TFC80711.1"/>
    <property type="molecule type" value="Genomic_DNA"/>
</dbReference>